<dbReference type="EMBL" id="NBSK02000007">
    <property type="protein sequence ID" value="KAJ0196553.1"/>
    <property type="molecule type" value="Genomic_DNA"/>
</dbReference>
<dbReference type="Proteomes" id="UP000235145">
    <property type="component" value="Unassembled WGS sequence"/>
</dbReference>
<sequence length="104" mass="12169">MTIMRYYLEMMIVEFVFHPFSINFSSDDDEASMTKGQFKQLNKKIDLILEYSHAFSSTKWENLLRTHQATVEMLITSNVKLIEESSKATQATKKRIIEVSEKVQ</sequence>
<dbReference type="AlphaFoldDB" id="A0A9R1V1E5"/>
<evidence type="ECO:0000313" key="2">
    <source>
        <dbReference type="Proteomes" id="UP000235145"/>
    </source>
</evidence>
<organism evidence="1 2">
    <name type="scientific">Lactuca sativa</name>
    <name type="common">Garden lettuce</name>
    <dbReference type="NCBI Taxonomy" id="4236"/>
    <lineage>
        <taxon>Eukaryota</taxon>
        <taxon>Viridiplantae</taxon>
        <taxon>Streptophyta</taxon>
        <taxon>Embryophyta</taxon>
        <taxon>Tracheophyta</taxon>
        <taxon>Spermatophyta</taxon>
        <taxon>Magnoliopsida</taxon>
        <taxon>eudicotyledons</taxon>
        <taxon>Gunneridae</taxon>
        <taxon>Pentapetalae</taxon>
        <taxon>asterids</taxon>
        <taxon>campanulids</taxon>
        <taxon>Asterales</taxon>
        <taxon>Asteraceae</taxon>
        <taxon>Cichorioideae</taxon>
        <taxon>Cichorieae</taxon>
        <taxon>Lactucinae</taxon>
        <taxon>Lactuca</taxon>
    </lineage>
</organism>
<reference evidence="1 2" key="1">
    <citation type="journal article" date="2017" name="Nat. Commun.">
        <title>Genome assembly with in vitro proximity ligation data and whole-genome triplication in lettuce.</title>
        <authorList>
            <person name="Reyes-Chin-Wo S."/>
            <person name="Wang Z."/>
            <person name="Yang X."/>
            <person name="Kozik A."/>
            <person name="Arikit S."/>
            <person name="Song C."/>
            <person name="Xia L."/>
            <person name="Froenicke L."/>
            <person name="Lavelle D.O."/>
            <person name="Truco M.J."/>
            <person name="Xia R."/>
            <person name="Zhu S."/>
            <person name="Xu C."/>
            <person name="Xu H."/>
            <person name="Xu X."/>
            <person name="Cox K."/>
            <person name="Korf I."/>
            <person name="Meyers B.C."/>
            <person name="Michelmore R.W."/>
        </authorList>
    </citation>
    <scope>NUCLEOTIDE SEQUENCE [LARGE SCALE GENOMIC DNA]</scope>
    <source>
        <strain evidence="2">cv. Salinas</strain>
        <tissue evidence="1">Seedlings</tissue>
    </source>
</reference>
<gene>
    <name evidence="1" type="ORF">LSAT_V11C700373800</name>
</gene>
<name>A0A9R1V1E5_LACSA</name>
<protein>
    <submittedName>
        <fullName evidence="1">Uncharacterized protein</fullName>
    </submittedName>
</protein>
<evidence type="ECO:0000313" key="1">
    <source>
        <dbReference type="EMBL" id="KAJ0196553.1"/>
    </source>
</evidence>
<proteinExistence type="predicted"/>
<keyword evidence="2" id="KW-1185">Reference proteome</keyword>
<comment type="caution">
    <text evidence="1">The sequence shown here is derived from an EMBL/GenBank/DDBJ whole genome shotgun (WGS) entry which is preliminary data.</text>
</comment>
<accession>A0A9R1V1E5</accession>